<evidence type="ECO:0000256" key="2">
    <source>
        <dbReference type="ARBA" id="ARBA00023242"/>
    </source>
</evidence>
<dbReference type="Proteomes" id="UP000809789">
    <property type="component" value="Unassembled WGS sequence"/>
</dbReference>
<dbReference type="EMBL" id="JAESVG020000002">
    <property type="protein sequence ID" value="KAG8630826.1"/>
    <property type="molecule type" value="Genomic_DNA"/>
</dbReference>
<dbReference type="GO" id="GO:0006351">
    <property type="term" value="P:DNA-templated transcription"/>
    <property type="evidence" value="ECO:0007669"/>
    <property type="project" value="InterPro"/>
</dbReference>
<dbReference type="CDD" id="cd00067">
    <property type="entry name" value="GAL4"/>
    <property type="match status" value="1"/>
</dbReference>
<dbReference type="Gene3D" id="4.10.240.10">
    <property type="entry name" value="Zn(2)-C6 fungal-type DNA-binding domain"/>
    <property type="match status" value="1"/>
</dbReference>
<evidence type="ECO:0000313" key="6">
    <source>
        <dbReference type="Proteomes" id="UP000809789"/>
    </source>
</evidence>
<feature type="compositionally biased region" description="Low complexity" evidence="3">
    <location>
        <begin position="80"/>
        <end position="92"/>
    </location>
</feature>
<keyword evidence="2" id="KW-0539">Nucleus</keyword>
<feature type="domain" description="Zn(2)-C6 fungal-type" evidence="4">
    <location>
        <begin position="17"/>
        <end position="50"/>
    </location>
</feature>
<sequence>MSASEQRPKKFLRTSRACDFCHKRSIRCCASATKADSCTNCVDFDITCRYDRPIKRGRGRASTSRGPIALEPQSQPSSNTETAQIAQTTTDATESRTRTRSQSQTAAHELPRPPANAPDPSWRAFASATNPLITSLFKTYFRVVYPIFPFFESHWVFQRLASDAHLADRDLLASIMAACSLAASRMRDGSITGSYDHGPTSVHISPEVFIQAAESCLPLDITHVTTLDALRAYPLLALSAIQGRRIDVMHKYIGIYFAILNIRQWHDESNWPSTWTSTEKEEMRRLYWSMYTLDVFSSIVWNGCVHFQEAHARVQYPSGGTDNVSHQRVSAAAKWIVGWNFTTDLYRVLEHAVSRSRTRYSHFNMLDVTTSTPSAFSSGLNDRVNTLYLALPETFKTIDEMTGDAAKDIYGFQSANIQATLALLRMVLFSVEADSDVDKKCSVASDLLAVFHRIPKSYLRAISAPLVYHLSGIGQILSSVVTSPMSEASYAKVRELLFSMATLLETLESVLQKRAGAAKSLLDQVDRIDQFMATQRRAQLQAQAVPQARTDMNEWASPSVAEEISFRYQLPNDIVGDWSWPLDFDDTSNTFFEWYDNA</sequence>
<accession>A0A8K0PI69</accession>
<dbReference type="OrthoDB" id="2123952at2759"/>
<feature type="region of interest" description="Disordered" evidence="3">
    <location>
        <begin position="56"/>
        <end position="121"/>
    </location>
</feature>
<dbReference type="Pfam" id="PF04082">
    <property type="entry name" value="Fungal_trans"/>
    <property type="match status" value="1"/>
</dbReference>
<dbReference type="InterPro" id="IPR036864">
    <property type="entry name" value="Zn2-C6_fun-type_DNA-bd_sf"/>
</dbReference>
<comment type="caution">
    <text evidence="5">The sequence shown here is derived from an EMBL/GenBank/DDBJ whole genome shotgun (WGS) entry which is preliminary data.</text>
</comment>
<gene>
    <name evidence="5" type="ORF">KVT40_002445</name>
</gene>
<evidence type="ECO:0000313" key="5">
    <source>
        <dbReference type="EMBL" id="KAG8630826.1"/>
    </source>
</evidence>
<evidence type="ECO:0000256" key="3">
    <source>
        <dbReference type="SAM" id="MobiDB-lite"/>
    </source>
</evidence>
<dbReference type="PANTHER" id="PTHR46910:SF18">
    <property type="entry name" value="ZN(II)2CYS6 TRANSCRIPTION FACTOR (EUROFUNG)"/>
    <property type="match status" value="1"/>
</dbReference>
<dbReference type="PANTHER" id="PTHR46910">
    <property type="entry name" value="TRANSCRIPTION FACTOR PDR1"/>
    <property type="match status" value="1"/>
</dbReference>
<dbReference type="CDD" id="cd12148">
    <property type="entry name" value="fungal_TF_MHR"/>
    <property type="match status" value="1"/>
</dbReference>
<dbReference type="GO" id="GO:0003677">
    <property type="term" value="F:DNA binding"/>
    <property type="evidence" value="ECO:0007669"/>
    <property type="project" value="InterPro"/>
</dbReference>
<dbReference type="SUPFAM" id="SSF57701">
    <property type="entry name" value="Zn2/Cys6 DNA-binding domain"/>
    <property type="match status" value="1"/>
</dbReference>
<dbReference type="InterPro" id="IPR007219">
    <property type="entry name" value="XnlR_reg_dom"/>
</dbReference>
<dbReference type="SMART" id="SM00066">
    <property type="entry name" value="GAL4"/>
    <property type="match status" value="1"/>
</dbReference>
<dbReference type="InterPro" id="IPR050987">
    <property type="entry name" value="AtrR-like"/>
</dbReference>
<reference evidence="5" key="1">
    <citation type="submission" date="2021-07" db="EMBL/GenBank/DDBJ databases">
        <title>Elsinoe batatas strain:CRI-CJ2 Genome sequencing and assembly.</title>
        <authorList>
            <person name="Huang L."/>
        </authorList>
    </citation>
    <scope>NUCLEOTIDE SEQUENCE</scope>
    <source>
        <strain evidence="5">CRI-CJ2</strain>
    </source>
</reference>
<evidence type="ECO:0000259" key="4">
    <source>
        <dbReference type="PROSITE" id="PS50048"/>
    </source>
</evidence>
<dbReference type="AlphaFoldDB" id="A0A8K0PI69"/>
<keyword evidence="6" id="KW-1185">Reference proteome</keyword>
<keyword evidence="1" id="KW-0479">Metal-binding</keyword>
<evidence type="ECO:0000256" key="1">
    <source>
        <dbReference type="ARBA" id="ARBA00022723"/>
    </source>
</evidence>
<dbReference type="InterPro" id="IPR001138">
    <property type="entry name" value="Zn2Cys6_DnaBD"/>
</dbReference>
<proteinExistence type="predicted"/>
<protein>
    <recommendedName>
        <fullName evidence="4">Zn(2)-C6 fungal-type domain-containing protein</fullName>
    </recommendedName>
</protein>
<dbReference type="PROSITE" id="PS50048">
    <property type="entry name" value="ZN2_CY6_FUNGAL_2"/>
    <property type="match status" value="1"/>
</dbReference>
<dbReference type="GO" id="GO:0000981">
    <property type="term" value="F:DNA-binding transcription factor activity, RNA polymerase II-specific"/>
    <property type="evidence" value="ECO:0007669"/>
    <property type="project" value="InterPro"/>
</dbReference>
<name>A0A8K0PI69_9PEZI</name>
<dbReference type="GO" id="GO:0008270">
    <property type="term" value="F:zinc ion binding"/>
    <property type="evidence" value="ECO:0007669"/>
    <property type="project" value="InterPro"/>
</dbReference>
<organism evidence="5 6">
    <name type="scientific">Elsinoe batatas</name>
    <dbReference type="NCBI Taxonomy" id="2601811"/>
    <lineage>
        <taxon>Eukaryota</taxon>
        <taxon>Fungi</taxon>
        <taxon>Dikarya</taxon>
        <taxon>Ascomycota</taxon>
        <taxon>Pezizomycotina</taxon>
        <taxon>Dothideomycetes</taxon>
        <taxon>Dothideomycetidae</taxon>
        <taxon>Myriangiales</taxon>
        <taxon>Elsinoaceae</taxon>
        <taxon>Elsinoe</taxon>
    </lineage>
</organism>